<evidence type="ECO:0000256" key="6">
    <source>
        <dbReference type="ARBA" id="ARBA00023203"/>
    </source>
</evidence>
<evidence type="ECO:0000256" key="2">
    <source>
        <dbReference type="ARBA" id="ARBA00006260"/>
    </source>
</evidence>
<evidence type="ECO:0000256" key="10">
    <source>
        <dbReference type="SAM" id="MobiDB-lite"/>
    </source>
</evidence>
<comment type="function">
    <text evidence="8">Functions as component of the Arp2/3 complex which is involved in regulation of actin polymerization and together with an activating nucleation-promoting factor (NPF) mediates the formation of branched actin networks.</text>
</comment>
<comment type="subcellular location">
    <subcellularLocation>
        <location evidence="1">Cytoplasm</location>
        <location evidence="1">Cytoskeleton</location>
    </subcellularLocation>
</comment>
<dbReference type="GO" id="GO:0005885">
    <property type="term" value="C:Arp2/3 protein complex"/>
    <property type="evidence" value="ECO:0007669"/>
    <property type="project" value="UniProtKB-UniRule"/>
</dbReference>
<protein>
    <recommendedName>
        <fullName evidence="8">Actin-related protein 2/3 complex subunit</fullName>
    </recommendedName>
</protein>
<evidence type="ECO:0000256" key="3">
    <source>
        <dbReference type="ARBA" id="ARBA00022490"/>
    </source>
</evidence>
<name>A0A7S3NHW6_9STRA</name>
<dbReference type="Pfam" id="PF07676">
    <property type="entry name" value="PD40"/>
    <property type="match status" value="1"/>
</dbReference>
<evidence type="ECO:0000256" key="4">
    <source>
        <dbReference type="ARBA" id="ARBA00022574"/>
    </source>
</evidence>
<feature type="region of interest" description="Disordered" evidence="10">
    <location>
        <begin position="317"/>
        <end position="336"/>
    </location>
</feature>
<reference evidence="11" key="1">
    <citation type="submission" date="2021-01" db="EMBL/GenBank/DDBJ databases">
        <authorList>
            <person name="Corre E."/>
            <person name="Pelletier E."/>
            <person name="Niang G."/>
            <person name="Scheremetjew M."/>
            <person name="Finn R."/>
            <person name="Kale V."/>
            <person name="Holt S."/>
            <person name="Cochrane G."/>
            <person name="Meng A."/>
            <person name="Brown T."/>
            <person name="Cohen L."/>
        </authorList>
    </citation>
    <scope>NUCLEOTIDE SEQUENCE</scope>
    <source>
        <strain evidence="11">CCMP1510</strain>
    </source>
</reference>
<dbReference type="AlphaFoldDB" id="A0A7S3NHW6"/>
<accession>A0A7S3NHW6</accession>
<dbReference type="EMBL" id="HBIJ01014188">
    <property type="protein sequence ID" value="CAE0368755.1"/>
    <property type="molecule type" value="Transcribed_RNA"/>
</dbReference>
<dbReference type="PROSITE" id="PS50082">
    <property type="entry name" value="WD_REPEATS_2"/>
    <property type="match status" value="3"/>
</dbReference>
<dbReference type="PROSITE" id="PS50294">
    <property type="entry name" value="WD_REPEATS_REGION"/>
    <property type="match status" value="3"/>
</dbReference>
<keyword evidence="7 8" id="KW-0206">Cytoskeleton</keyword>
<gene>
    <name evidence="11" type="ORF">ALAG00032_LOCUS9518</name>
</gene>
<dbReference type="GO" id="GO:0034314">
    <property type="term" value="P:Arp2/3 complex-mediated actin nucleation"/>
    <property type="evidence" value="ECO:0007669"/>
    <property type="project" value="UniProtKB-UniRule"/>
</dbReference>
<dbReference type="PANTHER" id="PTHR10709:SF2">
    <property type="entry name" value="ACTIN-RELATED PROTEIN 2_3 COMPLEX SUBUNIT"/>
    <property type="match status" value="1"/>
</dbReference>
<organism evidence="11">
    <name type="scientific">Aureoumbra lagunensis</name>
    <dbReference type="NCBI Taxonomy" id="44058"/>
    <lineage>
        <taxon>Eukaryota</taxon>
        <taxon>Sar</taxon>
        <taxon>Stramenopiles</taxon>
        <taxon>Ochrophyta</taxon>
        <taxon>Pelagophyceae</taxon>
        <taxon>Pelagomonadales</taxon>
        <taxon>Aureoumbra</taxon>
    </lineage>
</organism>
<dbReference type="GO" id="GO:0051015">
    <property type="term" value="F:actin filament binding"/>
    <property type="evidence" value="ECO:0007669"/>
    <property type="project" value="TreeGrafter"/>
</dbReference>
<dbReference type="PANTHER" id="PTHR10709">
    <property type="entry name" value="ACTIN-RELATED PROTEIN 2/3 COMPLEX SUBUNIT 1"/>
    <property type="match status" value="1"/>
</dbReference>
<evidence type="ECO:0000313" key="11">
    <source>
        <dbReference type="EMBL" id="CAE0368755.1"/>
    </source>
</evidence>
<dbReference type="Gene3D" id="2.130.10.10">
    <property type="entry name" value="YVTN repeat-like/Quinoprotein amine dehydrogenase"/>
    <property type="match status" value="1"/>
</dbReference>
<dbReference type="InterPro" id="IPR036322">
    <property type="entry name" value="WD40_repeat_dom_sf"/>
</dbReference>
<dbReference type="SUPFAM" id="SSF50978">
    <property type="entry name" value="WD40 repeat-like"/>
    <property type="match status" value="1"/>
</dbReference>
<keyword evidence="3 8" id="KW-0963">Cytoplasm</keyword>
<dbReference type="InterPro" id="IPR001680">
    <property type="entry name" value="WD40_rpt"/>
</dbReference>
<dbReference type="InterPro" id="IPR015943">
    <property type="entry name" value="WD40/YVTN_repeat-like_dom_sf"/>
</dbReference>
<dbReference type="PIRSF" id="PIRSF038093">
    <property type="entry name" value="ARP2/3_su1"/>
    <property type="match status" value="1"/>
</dbReference>
<dbReference type="Pfam" id="PF00400">
    <property type="entry name" value="WD40"/>
    <property type="match status" value="2"/>
</dbReference>
<keyword evidence="6 8" id="KW-0009">Actin-binding</keyword>
<feature type="repeat" description="WD" evidence="9">
    <location>
        <begin position="52"/>
        <end position="93"/>
    </location>
</feature>
<sequence length="368" mass="41426">MGVKIEVKQIVEPTVGLSCHAWSPERKELAYCPNNNELCIIDFATQKEKHKLTEHDMLISAMDWHPETNFLVTCSYDRNAFVWNYDEEEKTWKPSLVILRIERAALDVKWSPDGQKFAVGSSAKCVPVCYYEKDNNWWVSKMIKKHKSSVLSIDWHPNSQALATGSSDFKARIFSAYISNIDSAQLDDAAYGTPVAFGEIYSEFTSSGWIHCVAFSPSGNTLTFIGHDSSIHFATFSGSQQPIIQSIRYPYLPFLQVAFQNESTVIAAGHDMNPCLFTMSASSWQFQEFLDKKSTDKPNQSEGGGSNDVKSRMAMWQNKDKTGQTQSSQSSDDSWRKHNAAITSLKSYKSPNSFSTTSPDGRLVIWNL</sequence>
<feature type="repeat" description="WD" evidence="9">
    <location>
        <begin position="335"/>
        <end position="368"/>
    </location>
</feature>
<dbReference type="SMART" id="SM00320">
    <property type="entry name" value="WD40"/>
    <property type="match status" value="5"/>
</dbReference>
<proteinExistence type="inferred from homology"/>
<evidence type="ECO:0000256" key="8">
    <source>
        <dbReference type="PIRNR" id="PIRNR038093"/>
    </source>
</evidence>
<keyword evidence="4 9" id="KW-0853">WD repeat</keyword>
<evidence type="ECO:0000256" key="1">
    <source>
        <dbReference type="ARBA" id="ARBA00004245"/>
    </source>
</evidence>
<evidence type="ECO:0000256" key="9">
    <source>
        <dbReference type="PROSITE-ProRule" id="PRU00221"/>
    </source>
</evidence>
<feature type="repeat" description="WD" evidence="9">
    <location>
        <begin position="143"/>
        <end position="175"/>
    </location>
</feature>
<dbReference type="InterPro" id="IPR011659">
    <property type="entry name" value="WD40"/>
</dbReference>
<keyword evidence="5" id="KW-0677">Repeat</keyword>
<evidence type="ECO:0000256" key="7">
    <source>
        <dbReference type="ARBA" id="ARBA00023212"/>
    </source>
</evidence>
<dbReference type="InterPro" id="IPR017383">
    <property type="entry name" value="ARPC1"/>
</dbReference>
<comment type="similarity">
    <text evidence="2 8">Belongs to the WD repeat ARPC1 family.</text>
</comment>
<evidence type="ECO:0000256" key="5">
    <source>
        <dbReference type="ARBA" id="ARBA00022737"/>
    </source>
</evidence>